<reference evidence="1 2" key="1">
    <citation type="submission" date="2019-11" db="EMBL/GenBank/DDBJ databases">
        <title>Characterization of a novel member of the family Ackermannviridae.</title>
        <authorList>
            <person name="Maina A.N."/>
            <person name="Mwaura F.B."/>
            <person name="Jumba M."/>
        </authorList>
    </citation>
    <scope>NUCLEOTIDE SEQUENCE [LARGE SCALE GENOMIC DNA]</scope>
</reference>
<gene>
    <name evidence="1" type="ORF">Kuja_1570</name>
</gene>
<dbReference type="Proteomes" id="UP000433471">
    <property type="component" value="Segment"/>
</dbReference>
<sequence>MSSNSLCDAFNLATGGRWLMTSSDSDLRLFTVTVTGLGMPGIDIGFMDGPRAGSDNMLFIAGDTLNYDLLNFTFIITSDFKNYFSLFDKLHKIVKTSIPPSEDLDVVLLNNMGQNMKVGFRFVDATVFQLGGFQLITNEEGEKYLVCTASFKFQRIEKL</sequence>
<evidence type="ECO:0000313" key="1">
    <source>
        <dbReference type="EMBL" id="QGZ16148.1"/>
    </source>
</evidence>
<keyword evidence="2" id="KW-1185">Reference proteome</keyword>
<protein>
    <submittedName>
        <fullName evidence="1">Uncharacterized protein</fullName>
    </submittedName>
</protein>
<dbReference type="EMBL" id="MN718199">
    <property type="protein sequence ID" value="QGZ16148.1"/>
    <property type="molecule type" value="Genomic_DNA"/>
</dbReference>
<name>A0A6B9J5U3_9CAUD</name>
<evidence type="ECO:0000313" key="2">
    <source>
        <dbReference type="Proteomes" id="UP000433471"/>
    </source>
</evidence>
<accession>A0A6B9J5U3</accession>
<proteinExistence type="predicted"/>
<organism evidence="1 2">
    <name type="scientific">Vibrio phage vB_VchM_Kuja</name>
    <dbReference type="NCBI Taxonomy" id="2686437"/>
    <lineage>
        <taxon>Viruses</taxon>
        <taxon>Duplodnaviria</taxon>
        <taxon>Heunggongvirae</taxon>
        <taxon>Uroviricota</taxon>
        <taxon>Caudoviricetes</taxon>
        <taxon>Pantevenvirales</taxon>
        <taxon>Ackermannviridae</taxon>
        <taxon>Kujavirus</taxon>
        <taxon>Kujavirus kuja</taxon>
    </lineage>
</organism>